<evidence type="ECO:0000256" key="1">
    <source>
        <dbReference type="SAM" id="MobiDB-lite"/>
    </source>
</evidence>
<dbReference type="Ensembl" id="ENSSVLT00005024696.1">
    <property type="protein sequence ID" value="ENSSVLP00005022188.1"/>
    <property type="gene ID" value="ENSSVLG00005017690.1"/>
</dbReference>
<name>A0A8D2DC33_SCIVU</name>
<proteinExistence type="predicted"/>
<dbReference type="AlphaFoldDB" id="A0A8D2DC33"/>
<dbReference type="GeneTree" id="ENSGT01130000280339"/>
<protein>
    <submittedName>
        <fullName evidence="2">Uncharacterized protein</fullName>
    </submittedName>
</protein>
<accession>A0A8D2DC33</accession>
<keyword evidence="3" id="KW-1185">Reference proteome</keyword>
<evidence type="ECO:0000313" key="3">
    <source>
        <dbReference type="Proteomes" id="UP000694564"/>
    </source>
</evidence>
<feature type="region of interest" description="Disordered" evidence="1">
    <location>
        <begin position="1"/>
        <end position="20"/>
    </location>
</feature>
<reference evidence="2" key="2">
    <citation type="submission" date="2025-09" db="UniProtKB">
        <authorList>
            <consortium name="Ensembl"/>
        </authorList>
    </citation>
    <scope>IDENTIFICATION</scope>
</reference>
<organism evidence="2 3">
    <name type="scientific">Sciurus vulgaris</name>
    <name type="common">Eurasian red squirrel</name>
    <dbReference type="NCBI Taxonomy" id="55149"/>
    <lineage>
        <taxon>Eukaryota</taxon>
        <taxon>Metazoa</taxon>
        <taxon>Chordata</taxon>
        <taxon>Craniata</taxon>
        <taxon>Vertebrata</taxon>
        <taxon>Euteleostomi</taxon>
        <taxon>Mammalia</taxon>
        <taxon>Eutheria</taxon>
        <taxon>Euarchontoglires</taxon>
        <taxon>Glires</taxon>
        <taxon>Rodentia</taxon>
        <taxon>Sciuromorpha</taxon>
        <taxon>Sciuridae</taxon>
        <taxon>Sciurinae</taxon>
        <taxon>Sciurini</taxon>
        <taxon>Sciurus</taxon>
    </lineage>
</organism>
<sequence>IPTVTATWESEGGGSLEPRSLRPAWATTQTSNGHYLKKKKKKKKKARHECWVWWHTHVIPATQEAEAGGLKHRVLFFRCI</sequence>
<reference evidence="2" key="1">
    <citation type="submission" date="2025-08" db="UniProtKB">
        <authorList>
            <consortium name="Ensembl"/>
        </authorList>
    </citation>
    <scope>IDENTIFICATION</scope>
</reference>
<evidence type="ECO:0000313" key="2">
    <source>
        <dbReference type="Ensembl" id="ENSSVLP00005022188.1"/>
    </source>
</evidence>
<dbReference type="Proteomes" id="UP000694564">
    <property type="component" value="Chromosome 4"/>
</dbReference>